<reference evidence="6 7" key="1">
    <citation type="submission" date="2018-02" db="EMBL/GenBank/DDBJ databases">
        <title>Whole genome sequencing of endophytic bacterium.</title>
        <authorList>
            <person name="Eedara R."/>
            <person name="Podile A.R."/>
        </authorList>
    </citation>
    <scope>NUCLEOTIDE SEQUENCE [LARGE SCALE GENOMIC DNA]</scope>
    <source>
        <strain evidence="6 7">RP1T</strain>
    </source>
</reference>
<dbReference type="RefSeq" id="WP_105861905.1">
    <property type="nucleotide sequence ID" value="NZ_PUEJ01000003.1"/>
</dbReference>
<dbReference type="PANTHER" id="PTHR46193">
    <property type="entry name" value="6-PHOSPHOGLUCONATE PHOSPHATASE"/>
    <property type="match status" value="1"/>
</dbReference>
<dbReference type="InterPro" id="IPR006439">
    <property type="entry name" value="HAD-SF_hydro_IA"/>
</dbReference>
<keyword evidence="3" id="KW-0479">Metal-binding</keyword>
<dbReference type="InterPro" id="IPR041492">
    <property type="entry name" value="HAD_2"/>
</dbReference>
<dbReference type="SFLD" id="SFLDG01135">
    <property type="entry name" value="C1.5.6:_HAD__Beta-PGM__Phospha"/>
    <property type="match status" value="1"/>
</dbReference>
<dbReference type="Pfam" id="PF13419">
    <property type="entry name" value="HAD_2"/>
    <property type="match status" value="1"/>
</dbReference>
<comment type="cofactor">
    <cofactor evidence="1">
        <name>Mg(2+)</name>
        <dbReference type="ChEBI" id="CHEBI:18420"/>
    </cofactor>
</comment>
<organism evidence="6 7">
    <name type="scientific">Labrys okinawensis</name>
    <dbReference type="NCBI Taxonomy" id="346911"/>
    <lineage>
        <taxon>Bacteria</taxon>
        <taxon>Pseudomonadati</taxon>
        <taxon>Pseudomonadota</taxon>
        <taxon>Alphaproteobacteria</taxon>
        <taxon>Hyphomicrobiales</taxon>
        <taxon>Xanthobacteraceae</taxon>
        <taxon>Labrys</taxon>
    </lineage>
</organism>
<dbReference type="PANTHER" id="PTHR46193:SF18">
    <property type="entry name" value="HEXITOL PHOSPHATASE B"/>
    <property type="match status" value="1"/>
</dbReference>
<evidence type="ECO:0000313" key="7">
    <source>
        <dbReference type="Proteomes" id="UP000237682"/>
    </source>
</evidence>
<evidence type="ECO:0000256" key="1">
    <source>
        <dbReference type="ARBA" id="ARBA00001946"/>
    </source>
</evidence>
<dbReference type="InterPro" id="IPR051600">
    <property type="entry name" value="Beta-PGM-like"/>
</dbReference>
<dbReference type="Gene3D" id="1.10.150.240">
    <property type="entry name" value="Putative phosphatase, domain 2"/>
    <property type="match status" value="1"/>
</dbReference>
<evidence type="ECO:0000256" key="5">
    <source>
        <dbReference type="ARBA" id="ARBA00023277"/>
    </source>
</evidence>
<dbReference type="SFLD" id="SFLDG01129">
    <property type="entry name" value="C1.5:_HAD__Beta-PGM__Phosphata"/>
    <property type="match status" value="1"/>
</dbReference>
<dbReference type="NCBIfam" id="TIGR01509">
    <property type="entry name" value="HAD-SF-IA-v3"/>
    <property type="match status" value="1"/>
</dbReference>
<dbReference type="Proteomes" id="UP000237682">
    <property type="component" value="Unassembled WGS sequence"/>
</dbReference>
<evidence type="ECO:0000313" key="6">
    <source>
        <dbReference type="EMBL" id="PRH88239.1"/>
    </source>
</evidence>
<dbReference type="GO" id="GO:0046872">
    <property type="term" value="F:metal ion binding"/>
    <property type="evidence" value="ECO:0007669"/>
    <property type="project" value="UniProtKB-KW"/>
</dbReference>
<dbReference type="OrthoDB" id="9782449at2"/>
<gene>
    <name evidence="6" type="ORF">C5L14_10225</name>
</gene>
<dbReference type="InterPro" id="IPR023214">
    <property type="entry name" value="HAD_sf"/>
</dbReference>
<keyword evidence="4" id="KW-0460">Magnesium</keyword>
<dbReference type="Gene3D" id="3.40.50.1000">
    <property type="entry name" value="HAD superfamily/HAD-like"/>
    <property type="match status" value="1"/>
</dbReference>
<accession>A0A2S9QFW8</accession>
<proteinExistence type="inferred from homology"/>
<evidence type="ECO:0000256" key="2">
    <source>
        <dbReference type="ARBA" id="ARBA00006171"/>
    </source>
</evidence>
<evidence type="ECO:0000256" key="3">
    <source>
        <dbReference type="ARBA" id="ARBA00022723"/>
    </source>
</evidence>
<keyword evidence="7" id="KW-1185">Reference proteome</keyword>
<comment type="caution">
    <text evidence="6">The sequence shown here is derived from an EMBL/GenBank/DDBJ whole genome shotgun (WGS) entry which is preliminary data.</text>
</comment>
<comment type="similarity">
    <text evidence="2">Belongs to the HAD-like hydrolase superfamily. CbbY/CbbZ/Gph/YieH family.</text>
</comment>
<protein>
    <submittedName>
        <fullName evidence="6">Haloacid dehalogenase</fullName>
    </submittedName>
</protein>
<sequence>MKSVALFDLDGTLVDADHLHYEAWREMVAPHGIELSLDTYVSEIMGQPNSLLARNFLKDLDEDVALKLVDEKEAMFRSLFVGLKPAKGLTDFLDWLEKNGVPVGVVTNAPRDNAEHQLVNLGLVERFPTVVIGAEVANPKPHPDPYLVGLERLQGRAASSLAFEDSRSGITAGRAAGLAVIGLATSMSEEALLAAGVELAIADYEDPRLRPFAAARLGIA</sequence>
<dbReference type="InterPro" id="IPR036412">
    <property type="entry name" value="HAD-like_sf"/>
</dbReference>
<dbReference type="PRINTS" id="PR00413">
    <property type="entry name" value="HADHALOGNASE"/>
</dbReference>
<dbReference type="SFLD" id="SFLDS00003">
    <property type="entry name" value="Haloacid_Dehalogenase"/>
    <property type="match status" value="1"/>
</dbReference>
<name>A0A2S9QFW8_9HYPH</name>
<keyword evidence="5" id="KW-0119">Carbohydrate metabolism</keyword>
<dbReference type="GO" id="GO:0003824">
    <property type="term" value="F:catalytic activity"/>
    <property type="evidence" value="ECO:0007669"/>
    <property type="project" value="UniProtKB-ARBA"/>
</dbReference>
<dbReference type="InterPro" id="IPR023198">
    <property type="entry name" value="PGP-like_dom2"/>
</dbReference>
<dbReference type="AlphaFoldDB" id="A0A2S9QFW8"/>
<evidence type="ECO:0000256" key="4">
    <source>
        <dbReference type="ARBA" id="ARBA00022842"/>
    </source>
</evidence>
<dbReference type="SUPFAM" id="SSF56784">
    <property type="entry name" value="HAD-like"/>
    <property type="match status" value="1"/>
</dbReference>
<dbReference type="EMBL" id="PUEJ01000003">
    <property type="protein sequence ID" value="PRH88239.1"/>
    <property type="molecule type" value="Genomic_DNA"/>
</dbReference>
<dbReference type="CDD" id="cd07505">
    <property type="entry name" value="HAD_BPGM-like"/>
    <property type="match status" value="1"/>
</dbReference>